<evidence type="ECO:0000313" key="3">
    <source>
        <dbReference type="EMBL" id="KAF2103048.1"/>
    </source>
</evidence>
<keyword evidence="4" id="KW-1185">Reference proteome</keyword>
<keyword evidence="2" id="KW-1133">Transmembrane helix</keyword>
<sequence>MAHGTLARDGPLGIPVGLRAPLLRHLDSSSVVSITFGIIGTVLTLCTIVIAILQLRNTRLSRKAAEFVGDMELGLMEHSDSPVSNQSDPDEGHADILYEEHTPSMQTAVSSAISSTREER</sequence>
<comment type="caution">
    <text evidence="3">The sequence shown here is derived from an EMBL/GenBank/DDBJ whole genome shotgun (WGS) entry which is preliminary data.</text>
</comment>
<evidence type="ECO:0000313" key="4">
    <source>
        <dbReference type="Proteomes" id="UP000799772"/>
    </source>
</evidence>
<evidence type="ECO:0000256" key="2">
    <source>
        <dbReference type="SAM" id="Phobius"/>
    </source>
</evidence>
<dbReference type="AlphaFoldDB" id="A0A9P4M9P7"/>
<organism evidence="3 4">
    <name type="scientific">Rhizodiscina lignyota</name>
    <dbReference type="NCBI Taxonomy" id="1504668"/>
    <lineage>
        <taxon>Eukaryota</taxon>
        <taxon>Fungi</taxon>
        <taxon>Dikarya</taxon>
        <taxon>Ascomycota</taxon>
        <taxon>Pezizomycotina</taxon>
        <taxon>Dothideomycetes</taxon>
        <taxon>Pleosporomycetidae</taxon>
        <taxon>Aulographales</taxon>
        <taxon>Rhizodiscinaceae</taxon>
        <taxon>Rhizodiscina</taxon>
    </lineage>
</organism>
<protein>
    <submittedName>
        <fullName evidence="3">Uncharacterized protein</fullName>
    </submittedName>
</protein>
<feature type="compositionally biased region" description="Polar residues" evidence="1">
    <location>
        <begin position="103"/>
        <end position="120"/>
    </location>
</feature>
<evidence type="ECO:0000256" key="1">
    <source>
        <dbReference type="SAM" id="MobiDB-lite"/>
    </source>
</evidence>
<keyword evidence="2" id="KW-0812">Transmembrane</keyword>
<reference evidence="3" key="1">
    <citation type="journal article" date="2020" name="Stud. Mycol.">
        <title>101 Dothideomycetes genomes: a test case for predicting lifestyles and emergence of pathogens.</title>
        <authorList>
            <person name="Haridas S."/>
            <person name="Albert R."/>
            <person name="Binder M."/>
            <person name="Bloem J."/>
            <person name="Labutti K."/>
            <person name="Salamov A."/>
            <person name="Andreopoulos B."/>
            <person name="Baker S."/>
            <person name="Barry K."/>
            <person name="Bills G."/>
            <person name="Bluhm B."/>
            <person name="Cannon C."/>
            <person name="Castanera R."/>
            <person name="Culley D."/>
            <person name="Daum C."/>
            <person name="Ezra D."/>
            <person name="Gonzalez J."/>
            <person name="Henrissat B."/>
            <person name="Kuo A."/>
            <person name="Liang C."/>
            <person name="Lipzen A."/>
            <person name="Lutzoni F."/>
            <person name="Magnuson J."/>
            <person name="Mondo S."/>
            <person name="Nolan M."/>
            <person name="Ohm R."/>
            <person name="Pangilinan J."/>
            <person name="Park H.-J."/>
            <person name="Ramirez L."/>
            <person name="Alfaro M."/>
            <person name="Sun H."/>
            <person name="Tritt A."/>
            <person name="Yoshinaga Y."/>
            <person name="Zwiers L.-H."/>
            <person name="Turgeon B."/>
            <person name="Goodwin S."/>
            <person name="Spatafora J."/>
            <person name="Crous P."/>
            <person name="Grigoriev I."/>
        </authorList>
    </citation>
    <scope>NUCLEOTIDE SEQUENCE</scope>
    <source>
        <strain evidence="3">CBS 133067</strain>
    </source>
</reference>
<keyword evidence="2" id="KW-0472">Membrane</keyword>
<feature type="compositionally biased region" description="Basic and acidic residues" evidence="1">
    <location>
        <begin position="90"/>
        <end position="102"/>
    </location>
</feature>
<dbReference type="Proteomes" id="UP000799772">
    <property type="component" value="Unassembled WGS sequence"/>
</dbReference>
<gene>
    <name evidence="3" type="ORF">NA57DRAFT_52585</name>
</gene>
<dbReference type="EMBL" id="ML978122">
    <property type="protein sequence ID" value="KAF2103048.1"/>
    <property type="molecule type" value="Genomic_DNA"/>
</dbReference>
<accession>A0A9P4M9P7</accession>
<proteinExistence type="predicted"/>
<feature type="region of interest" description="Disordered" evidence="1">
    <location>
        <begin position="78"/>
        <end position="120"/>
    </location>
</feature>
<feature type="transmembrane region" description="Helical" evidence="2">
    <location>
        <begin position="31"/>
        <end position="53"/>
    </location>
</feature>
<name>A0A9P4M9P7_9PEZI</name>